<evidence type="ECO:0000256" key="13">
    <source>
        <dbReference type="ARBA" id="ARBA00023136"/>
    </source>
</evidence>
<feature type="binding site" evidence="17">
    <location>
        <position position="865"/>
    </location>
    <ligand>
        <name>ATP</name>
        <dbReference type="ChEBI" id="CHEBI:30616"/>
    </ligand>
</feature>
<dbReference type="SUPFAM" id="SSF81660">
    <property type="entry name" value="Metal cation-transporting ATPase, ATP-binding domain N"/>
    <property type="match status" value="1"/>
</dbReference>
<dbReference type="InterPro" id="IPR001757">
    <property type="entry name" value="P_typ_ATPase"/>
</dbReference>
<dbReference type="Pfam" id="PF16209">
    <property type="entry name" value="PhoLip_ATPase_N"/>
    <property type="match status" value="1"/>
</dbReference>
<keyword evidence="11 19" id="KW-1278">Translocase</keyword>
<evidence type="ECO:0000256" key="6">
    <source>
        <dbReference type="ARBA" id="ARBA00022723"/>
    </source>
</evidence>
<dbReference type="KEGG" id="osn:115218501"/>
<feature type="transmembrane region" description="Helical" evidence="19">
    <location>
        <begin position="1091"/>
        <end position="1113"/>
    </location>
</feature>
<dbReference type="InterPro" id="IPR044492">
    <property type="entry name" value="P_typ_ATPase_HD_dom"/>
</dbReference>
<evidence type="ECO:0000256" key="7">
    <source>
        <dbReference type="ARBA" id="ARBA00022741"/>
    </source>
</evidence>
<dbReference type="PANTHER" id="PTHR24092:SF218">
    <property type="entry name" value="PHOSPHOLIPID-TRANSPORTING ATPASE"/>
    <property type="match status" value="1"/>
</dbReference>
<accession>A0A6P7T0L9</accession>
<feature type="binding site" evidence="17">
    <location>
        <position position="895"/>
    </location>
    <ligand>
        <name>ATP</name>
        <dbReference type="ChEBI" id="CHEBI:30616"/>
    </ligand>
</feature>
<feature type="binding site" evidence="17">
    <location>
        <position position="697"/>
    </location>
    <ligand>
        <name>ATP</name>
        <dbReference type="ChEBI" id="CHEBI:30616"/>
    </ligand>
</feature>
<feature type="transmembrane region" description="Helical" evidence="19">
    <location>
        <begin position="70"/>
        <end position="88"/>
    </location>
</feature>
<evidence type="ECO:0000256" key="3">
    <source>
        <dbReference type="ARBA" id="ARBA00004586"/>
    </source>
</evidence>
<evidence type="ECO:0000256" key="8">
    <source>
        <dbReference type="ARBA" id="ARBA00022824"/>
    </source>
</evidence>
<dbReference type="PROSITE" id="PS00154">
    <property type="entry name" value="ATPASE_E1_E2"/>
    <property type="match status" value="1"/>
</dbReference>
<dbReference type="InterPro" id="IPR023299">
    <property type="entry name" value="ATPase_P-typ_cyto_dom_N"/>
</dbReference>
<evidence type="ECO:0000313" key="22">
    <source>
        <dbReference type="Proteomes" id="UP000515154"/>
    </source>
</evidence>
<dbReference type="SFLD" id="SFLDS00003">
    <property type="entry name" value="Haloacid_Dehalogenase"/>
    <property type="match status" value="1"/>
</dbReference>
<feature type="binding site" evidence="17">
    <location>
        <position position="589"/>
    </location>
    <ligand>
        <name>ATP</name>
        <dbReference type="ChEBI" id="CHEBI:30616"/>
    </ligand>
</feature>
<comment type="catalytic activity">
    <reaction evidence="14 19">
        <text>ATP + H2O + phospholipidSide 1 = ADP + phosphate + phospholipidSide 2.</text>
        <dbReference type="EC" id="7.6.2.1"/>
    </reaction>
</comment>
<feature type="transmembrane region" description="Helical" evidence="19">
    <location>
        <begin position="1134"/>
        <end position="1152"/>
    </location>
</feature>
<keyword evidence="8" id="KW-0256">Endoplasmic reticulum</keyword>
<evidence type="ECO:0000256" key="18">
    <source>
        <dbReference type="PIRSR" id="PIRSR606539-3"/>
    </source>
</evidence>
<evidence type="ECO:0000256" key="12">
    <source>
        <dbReference type="ARBA" id="ARBA00022989"/>
    </source>
</evidence>
<dbReference type="SFLD" id="SFLDF00027">
    <property type="entry name" value="p-type_atpase"/>
    <property type="match status" value="1"/>
</dbReference>
<dbReference type="GO" id="GO:0016887">
    <property type="term" value="F:ATP hydrolysis activity"/>
    <property type="evidence" value="ECO:0007669"/>
    <property type="project" value="InterPro"/>
</dbReference>
<dbReference type="InterPro" id="IPR008250">
    <property type="entry name" value="ATPase_P-typ_transduc_dom_A_sf"/>
</dbReference>
<proteinExistence type="inferred from homology"/>
<dbReference type="AlphaFoldDB" id="A0A6P7T0L9"/>
<dbReference type="SUPFAM" id="SSF81653">
    <property type="entry name" value="Calcium ATPase, transduction domain A"/>
    <property type="match status" value="1"/>
</dbReference>
<keyword evidence="10 18" id="KW-0460">Magnesium</keyword>
<feature type="binding site" evidence="17">
    <location>
        <position position="777"/>
    </location>
    <ligand>
        <name>ATP</name>
        <dbReference type="ChEBI" id="CHEBI:30616"/>
    </ligand>
</feature>
<feature type="binding site" evidence="18">
    <location>
        <position position="895"/>
    </location>
    <ligand>
        <name>Mg(2+)</name>
        <dbReference type="ChEBI" id="CHEBI:18420"/>
    </ligand>
</feature>
<keyword evidence="12 19" id="KW-1133">Transmembrane helix</keyword>
<dbReference type="Pfam" id="PF16212">
    <property type="entry name" value="PhoLip_ATPase_C"/>
    <property type="match status" value="1"/>
</dbReference>
<dbReference type="Gene3D" id="2.70.150.10">
    <property type="entry name" value="Calcium-transporting ATPase, cytoplasmic transduction domain A"/>
    <property type="match status" value="1"/>
</dbReference>
<dbReference type="GO" id="GO:0000287">
    <property type="term" value="F:magnesium ion binding"/>
    <property type="evidence" value="ECO:0007669"/>
    <property type="project" value="UniProtKB-UniRule"/>
</dbReference>
<evidence type="ECO:0000313" key="23">
    <source>
        <dbReference type="RefSeq" id="XP_029644219.1"/>
    </source>
</evidence>
<keyword evidence="5 19" id="KW-0812">Transmembrane</keyword>
<comment type="catalytic activity">
    <reaction evidence="15">
        <text>a beta-D-glucosyl-(1&lt;-&gt;1')-N-acylsphing-4-enine(out) + ATP + H2O = a beta-D-glucosyl-(1&lt;-&gt;1')-N-acylsphing-4-enine(in) + ADP + phosphate + H(+)</text>
        <dbReference type="Rhea" id="RHEA:66036"/>
        <dbReference type="ChEBI" id="CHEBI:15377"/>
        <dbReference type="ChEBI" id="CHEBI:15378"/>
        <dbReference type="ChEBI" id="CHEBI:22801"/>
        <dbReference type="ChEBI" id="CHEBI:30616"/>
        <dbReference type="ChEBI" id="CHEBI:43474"/>
        <dbReference type="ChEBI" id="CHEBI:456216"/>
    </reaction>
    <physiologicalReaction direction="left-to-right" evidence="15">
        <dbReference type="Rhea" id="RHEA:66037"/>
    </physiologicalReaction>
</comment>
<dbReference type="GO" id="GO:0005524">
    <property type="term" value="F:ATP binding"/>
    <property type="evidence" value="ECO:0007669"/>
    <property type="project" value="UniProtKB-UniRule"/>
</dbReference>
<feature type="active site" description="4-aspartylphosphate intermediate" evidence="16">
    <location>
        <position position="409"/>
    </location>
</feature>
<evidence type="ECO:0000256" key="9">
    <source>
        <dbReference type="ARBA" id="ARBA00022840"/>
    </source>
</evidence>
<dbReference type="InterPro" id="IPR036412">
    <property type="entry name" value="HAD-like_sf"/>
</dbReference>
<feature type="transmembrane region" description="Helical" evidence="19">
    <location>
        <begin position="292"/>
        <end position="314"/>
    </location>
</feature>
<dbReference type="FunFam" id="3.40.50.1000:FF:000001">
    <property type="entry name" value="Phospholipid-transporting ATPase IC"/>
    <property type="match status" value="1"/>
</dbReference>
<feature type="transmembrane region" description="Helical" evidence="19">
    <location>
        <begin position="94"/>
        <end position="112"/>
    </location>
</feature>
<dbReference type="InterPro" id="IPR032630">
    <property type="entry name" value="P_typ_ATPase_c"/>
</dbReference>
<dbReference type="InterPro" id="IPR018303">
    <property type="entry name" value="ATPase_P-typ_P_site"/>
</dbReference>
<dbReference type="GO" id="GO:0140326">
    <property type="term" value="F:ATPase-coupled intramembrane lipid transporter activity"/>
    <property type="evidence" value="ECO:0007669"/>
    <property type="project" value="UniProtKB-EC"/>
</dbReference>
<dbReference type="SUPFAM" id="SSF56784">
    <property type="entry name" value="HAD-like"/>
    <property type="match status" value="1"/>
</dbReference>
<feature type="domain" description="P-type ATPase C-terminal" evidence="21">
    <location>
        <begin position="917"/>
        <end position="1162"/>
    </location>
</feature>
<feature type="binding site" evidence="17">
    <location>
        <position position="410"/>
    </location>
    <ligand>
        <name>ATP</name>
        <dbReference type="ChEBI" id="CHEBI:30616"/>
    </ligand>
</feature>
<dbReference type="Gene3D" id="1.20.1110.10">
    <property type="entry name" value="Calcium-transporting ATPase, transmembrane domain"/>
    <property type="match status" value="1"/>
</dbReference>
<feature type="transmembrane region" description="Helical" evidence="19">
    <location>
        <begin position="1060"/>
        <end position="1079"/>
    </location>
</feature>
<dbReference type="NCBIfam" id="TIGR01652">
    <property type="entry name" value="ATPase-Plipid"/>
    <property type="match status" value="2"/>
</dbReference>
<evidence type="ECO:0000256" key="10">
    <source>
        <dbReference type="ARBA" id="ARBA00022842"/>
    </source>
</evidence>
<evidence type="ECO:0000256" key="16">
    <source>
        <dbReference type="PIRSR" id="PIRSR606539-1"/>
    </source>
</evidence>
<feature type="binding site" evidence="17">
    <location>
        <position position="871"/>
    </location>
    <ligand>
        <name>ATP</name>
        <dbReference type="ChEBI" id="CHEBI:30616"/>
    </ligand>
</feature>
<dbReference type="SUPFAM" id="SSF81665">
    <property type="entry name" value="Calcium ATPase, transmembrane domain M"/>
    <property type="match status" value="1"/>
</dbReference>
<dbReference type="EC" id="7.6.2.1" evidence="19"/>
<feature type="binding site" evidence="17">
    <location>
        <position position="778"/>
    </location>
    <ligand>
        <name>ATP</name>
        <dbReference type="ChEBI" id="CHEBI:30616"/>
    </ligand>
</feature>
<evidence type="ECO:0000259" key="20">
    <source>
        <dbReference type="Pfam" id="PF16209"/>
    </source>
</evidence>
<dbReference type="NCBIfam" id="TIGR01494">
    <property type="entry name" value="ATPase_P-type"/>
    <property type="match status" value="1"/>
</dbReference>
<evidence type="ECO:0000256" key="14">
    <source>
        <dbReference type="ARBA" id="ARBA00034036"/>
    </source>
</evidence>
<dbReference type="Gene3D" id="3.40.50.1000">
    <property type="entry name" value="HAD superfamily/HAD-like"/>
    <property type="match status" value="2"/>
</dbReference>
<dbReference type="SFLD" id="SFLDG00002">
    <property type="entry name" value="C1.7:_P-type_atpase_like"/>
    <property type="match status" value="1"/>
</dbReference>
<reference evidence="23" key="1">
    <citation type="submission" date="2025-08" db="UniProtKB">
        <authorList>
            <consortium name="RefSeq"/>
        </authorList>
    </citation>
    <scope>IDENTIFICATION</scope>
</reference>
<dbReference type="Pfam" id="PF13246">
    <property type="entry name" value="Cation_ATPase"/>
    <property type="match status" value="1"/>
</dbReference>
<evidence type="ECO:0000256" key="19">
    <source>
        <dbReference type="RuleBase" id="RU362033"/>
    </source>
</evidence>
<keyword evidence="6 18" id="KW-0479">Metal-binding</keyword>
<gene>
    <name evidence="23" type="primary">LOC115218501</name>
</gene>
<dbReference type="FunFam" id="3.40.50.1000:FF:000130">
    <property type="entry name" value="Phospholipid-transporting ATPase"/>
    <property type="match status" value="1"/>
</dbReference>
<keyword evidence="9 17" id="KW-0067">ATP-binding</keyword>
<name>A0A6P7T0L9_9MOLL</name>
<evidence type="ECO:0000256" key="5">
    <source>
        <dbReference type="ARBA" id="ARBA00022692"/>
    </source>
</evidence>
<evidence type="ECO:0000256" key="11">
    <source>
        <dbReference type="ARBA" id="ARBA00022967"/>
    </source>
</evidence>
<comment type="cofactor">
    <cofactor evidence="1 18">
        <name>Mg(2+)</name>
        <dbReference type="ChEBI" id="CHEBI:18420"/>
    </cofactor>
</comment>
<feature type="binding site" evidence="17">
    <location>
        <position position="779"/>
    </location>
    <ligand>
        <name>ATP</name>
        <dbReference type="ChEBI" id="CHEBI:30616"/>
    </ligand>
</feature>
<dbReference type="GO" id="GO:0005886">
    <property type="term" value="C:plasma membrane"/>
    <property type="evidence" value="ECO:0007669"/>
    <property type="project" value="TreeGrafter"/>
</dbReference>
<keyword evidence="13 19" id="KW-0472">Membrane</keyword>
<evidence type="ECO:0000256" key="4">
    <source>
        <dbReference type="ARBA" id="ARBA00008109"/>
    </source>
</evidence>
<feature type="binding site" evidence="17">
    <location>
        <position position="655"/>
    </location>
    <ligand>
        <name>ATP</name>
        <dbReference type="ChEBI" id="CHEBI:30616"/>
    </ligand>
</feature>
<feature type="transmembrane region" description="Helical" evidence="19">
    <location>
        <begin position="1029"/>
        <end position="1048"/>
    </location>
</feature>
<evidence type="ECO:0000256" key="15">
    <source>
        <dbReference type="ARBA" id="ARBA00050913"/>
    </source>
</evidence>
<keyword evidence="22" id="KW-1185">Reference proteome</keyword>
<dbReference type="GO" id="GO:0045332">
    <property type="term" value="P:phospholipid translocation"/>
    <property type="evidence" value="ECO:0007669"/>
    <property type="project" value="TreeGrafter"/>
</dbReference>
<dbReference type="GO" id="GO:0005789">
    <property type="term" value="C:endoplasmic reticulum membrane"/>
    <property type="evidence" value="ECO:0007669"/>
    <property type="project" value="UniProtKB-SubCell"/>
</dbReference>
<comment type="similarity">
    <text evidence="4 19">Belongs to the cation transport ATPase (P-type) (TC 3.A.3) family. Type IV subfamily.</text>
</comment>
<dbReference type="InterPro" id="IPR032631">
    <property type="entry name" value="P-type_ATPase_N"/>
</dbReference>
<protein>
    <recommendedName>
        <fullName evidence="19">Phospholipid-transporting ATPase</fullName>
        <ecNumber evidence="19">7.6.2.1</ecNumber>
    </recommendedName>
</protein>
<feature type="binding site" evidence="17">
    <location>
        <position position="409"/>
    </location>
    <ligand>
        <name>ATP</name>
        <dbReference type="ChEBI" id="CHEBI:30616"/>
    </ligand>
</feature>
<evidence type="ECO:0000256" key="2">
    <source>
        <dbReference type="ARBA" id="ARBA00004127"/>
    </source>
</evidence>
<dbReference type="Proteomes" id="UP000515154">
    <property type="component" value="Linkage group LG13"/>
</dbReference>
<keyword evidence="7 17" id="KW-0547">Nucleotide-binding</keyword>
<feature type="transmembrane region" description="Helical" evidence="19">
    <location>
        <begin position="945"/>
        <end position="966"/>
    </location>
</feature>
<sequence length="1229" mass="139895">MCLMDFFSRLLQSSSPRRTSRRIVPNHTINKRLSDKDHPNHAYKTNRIKTTKYSILTFIPKNLFEQFHRLANIFFILVVILNWIPQVQAFGKEIAMVPVIFVLGVTAVKDIFEDFRRGLSDRQINQKTCRVLRKSEAYVKTPWHAVCVGDLVHLSCNEVIPADILLLRSSDSSGLCHIETSNVDGENNLKQRFCVQVNKEQRKYNPTEFKGTVICDSPNVDIYRFNGFIPLDDGNKIPLSYSNILLRGCVLQNTDFVEGLVIYAGHETKAMLNNRGPRYKRSKLECKINRDIIWCALLLIFLCVFCAAASVIWLNKYDNPELIPFVPYGDSAQYNLGLRALIEFSKYIIIFQAVIPLPLYVSIEIVKLGHVFFINQDLNLYHEGTGKPFECRALNIAEDLGQVDYIFSDKTGTLTENKMVFMCCSIRGTDFPHKPIEENLDIVENARQSFSNMSRTSSVLTESGLEHQLLYMLASQHSSSFGTQRDIPADIQCVHEFFLLLAICNTVVVSNHPHEDKLNDAGFMPASYYDASLNGSQPNSPTFKKSESQKTMSSIIDLQSSSRSREASVAGSEYSFDRIMRYEAESPDELALVRAAKSYGCQLRKRSKDFVKVFLPGQGDVTLKILHVLPFDSCRKRMSVIVEHPISGEIILYSKGADCSILERLNSTYYATEESEAVKILRNTSDHIIQYALQGLRTLCMAKRVIGRAEYETWQQSHNVAQAALENKDELLKNSADDIEKDFELLGATGIEDTLQDGVPDTVATLRKAGIKIWVLTGDKQETAVQVAYSTKLFSTNQEVLYLTCSDTKSTLEHITEYLKQIHCDQSKEVGLIIDGSTLSFALEKSCQECFLKLVVCCNSVVCCRVTPLQKGAVVRVVRDNLKKLTLAVGDGANDVNMIQTADIGIGISGQEGMQAVMSSDFSIARFRFLKRLLLVHGHWCYHRFAHFLSFMFYKNLISTFVLFWFQIFSGYSGSMQLGDIFLMLEHVLFTSLPPLLNGILDKDLSAETLSENPDLYKQGPSGELYTKWSFFGILLDALFQSIALYFIPHLAYLDSNTGIWEFGTTMMVILILIIYLHLGIETYSWTWIQWFLMVINFLFFWCCMIVVHAFCLDCEHPGNPYWVMENTLAKPTHVLIVVITSVIALIPRFLYRVFQWTFWPNDVMSMTKKIKLRNQEMTSEDSLDMTETTPQTGFKRNIRIWTTNTTEPHQVYRRQTSSDHISQTSIFS</sequence>
<feature type="binding site" evidence="18">
    <location>
        <position position="891"/>
    </location>
    <ligand>
        <name>Mg(2+)</name>
        <dbReference type="ChEBI" id="CHEBI:18420"/>
    </ligand>
</feature>
<comment type="subcellular location">
    <subcellularLocation>
        <location evidence="2">Endomembrane system</location>
        <topology evidence="2">Multi-pass membrane protein</topology>
    </subcellularLocation>
    <subcellularLocation>
        <location evidence="3">Endoplasmic reticulum membrane</location>
    </subcellularLocation>
    <subcellularLocation>
        <location evidence="19">Membrane</location>
        <topology evidence="19">Multi-pass membrane protein</topology>
    </subcellularLocation>
</comment>
<feature type="binding site" evidence="17">
    <location>
        <position position="894"/>
    </location>
    <ligand>
        <name>ATP</name>
        <dbReference type="ChEBI" id="CHEBI:30616"/>
    </ligand>
</feature>
<feature type="binding site" evidence="17">
    <location>
        <position position="411"/>
    </location>
    <ligand>
        <name>ATP</name>
        <dbReference type="ChEBI" id="CHEBI:30616"/>
    </ligand>
</feature>
<dbReference type="RefSeq" id="XP_029644219.1">
    <property type="nucleotide sequence ID" value="XM_029788359.2"/>
</dbReference>
<dbReference type="FunFam" id="3.40.1110.10:FF:000009">
    <property type="entry name" value="Phospholipid-transporting ATPase"/>
    <property type="match status" value="1"/>
</dbReference>
<dbReference type="PANTHER" id="PTHR24092">
    <property type="entry name" value="PROBABLE PHOSPHOLIPID-TRANSPORTING ATPASE"/>
    <property type="match status" value="1"/>
</dbReference>
<feature type="binding site" evidence="17">
    <location>
        <position position="631"/>
    </location>
    <ligand>
        <name>ATP</name>
        <dbReference type="ChEBI" id="CHEBI:30616"/>
    </ligand>
</feature>
<feature type="binding site" evidence="18">
    <location>
        <position position="409"/>
    </location>
    <ligand>
        <name>Mg(2+)</name>
        <dbReference type="ChEBI" id="CHEBI:18420"/>
    </ligand>
</feature>
<feature type="domain" description="P-type ATPase N-terminal" evidence="20">
    <location>
        <begin position="37"/>
        <end position="94"/>
    </location>
</feature>
<evidence type="ECO:0000256" key="1">
    <source>
        <dbReference type="ARBA" id="ARBA00001946"/>
    </source>
</evidence>
<dbReference type="InterPro" id="IPR006539">
    <property type="entry name" value="P-type_ATPase_IV"/>
</dbReference>
<feature type="binding site" evidence="18">
    <location>
        <position position="411"/>
    </location>
    <ligand>
        <name>Mg(2+)</name>
        <dbReference type="ChEBI" id="CHEBI:18420"/>
    </ligand>
</feature>
<dbReference type="InterPro" id="IPR023298">
    <property type="entry name" value="ATPase_P-typ_TM_dom_sf"/>
</dbReference>
<dbReference type="PRINTS" id="PR00119">
    <property type="entry name" value="CATATPASE"/>
</dbReference>
<dbReference type="Gene3D" id="3.40.1110.10">
    <property type="entry name" value="Calcium-transporting ATPase, cytoplasmic domain N"/>
    <property type="match status" value="2"/>
</dbReference>
<evidence type="ECO:0000256" key="17">
    <source>
        <dbReference type="PIRSR" id="PIRSR606539-2"/>
    </source>
</evidence>
<dbReference type="InterPro" id="IPR023214">
    <property type="entry name" value="HAD_sf"/>
</dbReference>
<organism evidence="22 23">
    <name type="scientific">Octopus sinensis</name>
    <name type="common">East Asian common octopus</name>
    <dbReference type="NCBI Taxonomy" id="2607531"/>
    <lineage>
        <taxon>Eukaryota</taxon>
        <taxon>Metazoa</taxon>
        <taxon>Spiralia</taxon>
        <taxon>Lophotrochozoa</taxon>
        <taxon>Mollusca</taxon>
        <taxon>Cephalopoda</taxon>
        <taxon>Coleoidea</taxon>
        <taxon>Octopodiformes</taxon>
        <taxon>Octopoda</taxon>
        <taxon>Incirrata</taxon>
        <taxon>Octopodidae</taxon>
        <taxon>Octopus</taxon>
    </lineage>
</organism>
<dbReference type="FunFam" id="2.70.150.10:FF:000054">
    <property type="entry name" value="Phospholipid-transporting ATPase"/>
    <property type="match status" value="1"/>
</dbReference>
<evidence type="ECO:0000259" key="21">
    <source>
        <dbReference type="Pfam" id="PF16212"/>
    </source>
</evidence>